<keyword evidence="4" id="KW-1185">Reference proteome</keyword>
<gene>
    <name evidence="3" type="ORF">EG327_008586</name>
</gene>
<dbReference type="AlphaFoldDB" id="A0A8H3VS46"/>
<dbReference type="InterPro" id="IPR010730">
    <property type="entry name" value="HET"/>
</dbReference>
<evidence type="ECO:0000259" key="2">
    <source>
        <dbReference type="Pfam" id="PF06985"/>
    </source>
</evidence>
<proteinExistence type="predicted"/>
<dbReference type="Pfam" id="PF26639">
    <property type="entry name" value="Het-6_barrel"/>
    <property type="match status" value="1"/>
</dbReference>
<dbReference type="PANTHER" id="PTHR24148:SF64">
    <property type="entry name" value="HETEROKARYON INCOMPATIBILITY DOMAIN-CONTAINING PROTEIN"/>
    <property type="match status" value="1"/>
</dbReference>
<dbReference type="EMBL" id="WNWR01000054">
    <property type="protein sequence ID" value="KAE9992572.1"/>
    <property type="molecule type" value="Genomic_DNA"/>
</dbReference>
<feature type="region of interest" description="Disordered" evidence="1">
    <location>
        <begin position="1"/>
        <end position="89"/>
    </location>
</feature>
<organism evidence="3 4">
    <name type="scientific">Venturia inaequalis</name>
    <name type="common">Apple scab fungus</name>
    <dbReference type="NCBI Taxonomy" id="5025"/>
    <lineage>
        <taxon>Eukaryota</taxon>
        <taxon>Fungi</taxon>
        <taxon>Dikarya</taxon>
        <taxon>Ascomycota</taxon>
        <taxon>Pezizomycotina</taxon>
        <taxon>Dothideomycetes</taxon>
        <taxon>Pleosporomycetidae</taxon>
        <taxon>Venturiales</taxon>
        <taxon>Venturiaceae</taxon>
        <taxon>Venturia</taxon>
    </lineage>
</organism>
<dbReference type="Pfam" id="PF06985">
    <property type="entry name" value="HET"/>
    <property type="match status" value="1"/>
</dbReference>
<accession>A0A8H3VS46</accession>
<feature type="domain" description="Heterokaryon incompatibility" evidence="2">
    <location>
        <begin position="134"/>
        <end position="279"/>
    </location>
</feature>
<name>A0A8H3VS46_VENIN</name>
<dbReference type="InterPro" id="IPR052895">
    <property type="entry name" value="HetReg/Transcr_Mod"/>
</dbReference>
<reference evidence="3 4" key="1">
    <citation type="submission" date="2019-07" db="EMBL/GenBank/DDBJ databases">
        <title>Venturia inaequalis Genome Resource.</title>
        <authorList>
            <person name="Lichtner F.J."/>
        </authorList>
    </citation>
    <scope>NUCLEOTIDE SEQUENCE [LARGE SCALE GENOMIC DNA]</scope>
    <source>
        <strain evidence="3 4">DMI_063113</strain>
    </source>
</reference>
<dbReference type="Proteomes" id="UP000490939">
    <property type="component" value="Unassembled WGS sequence"/>
</dbReference>
<feature type="compositionally biased region" description="Basic and acidic residues" evidence="1">
    <location>
        <begin position="46"/>
        <end position="60"/>
    </location>
</feature>
<evidence type="ECO:0000313" key="3">
    <source>
        <dbReference type="EMBL" id="KAE9992572.1"/>
    </source>
</evidence>
<protein>
    <recommendedName>
        <fullName evidence="2">Heterokaryon incompatibility domain-containing protein</fullName>
    </recommendedName>
</protein>
<evidence type="ECO:0000256" key="1">
    <source>
        <dbReference type="SAM" id="MobiDB-lite"/>
    </source>
</evidence>
<comment type="caution">
    <text evidence="3">The sequence shown here is derived from an EMBL/GenBank/DDBJ whole genome shotgun (WGS) entry which is preliminary data.</text>
</comment>
<evidence type="ECO:0000313" key="4">
    <source>
        <dbReference type="Proteomes" id="UP000490939"/>
    </source>
</evidence>
<sequence>MTTTSDGSRETVDTTILGDIQLPSHTVNRNRPSDAPQTKCFYCTQDRQKTKNSESRKRTASEFAVPTKQPGPHAKRPRVDAPPPLQRQGTSQLQIELGYKPLGKGQFRLVELKAGVGNADIVCELRVWNESIQYEAVSYIRNLSGEVVPIMMRAEKRQLPKSVMPNLHAALKHLRLRDRSRYLWINALCIDHGNLKERSDHVHVLHEIFNRATNVCLWLGELDGSTSGGTSEAFHFAKQLLAPQFFDDAARDIGVVPQWKALLDLITHPLFERRWVVQEVAVAGQATLHYGHTTMNWDDFADVVTMFEHAENRNNAISNLFKRTPNSDYHPDIIGDVQALGASRFINLTSNIFKSEAKAKTGNVAKSLLSLEDLVFQLASFKGWDPRDVIFACVSVSKESQDTGFTPQPPKFLRAADKFLSLRRRKPVSCESSDLDAKREIDSFLSRGSRDRTPYNVDYDVPVISTYKEFIAHVVRKSRSLGILCRPWAPSKQDLHQHFENGLPSWIATLDRAAFGKSPTHASYVRINANPLIGSPGREPYKASLDLPASWSFPEPLASTSHLLCVDGFVLTTISETRTEALNGNIPLKWLQFAGWERRDEKTTKTMGVEHHAEDATHKISPTKEELPPESLWRTLVADRGPNGSPAPVFYRRACHYAFRQTGIASAIDTEQLLDNISLSMVKEFLQRVQEAVWNRQLIKTKRGYLGLAPDAAEKGDMVCILYGCSVPVVVREVEGGNFELVGECYVDGMMEGAALAVQTSQGIPKVTFTLQ</sequence>
<dbReference type="PANTHER" id="PTHR24148">
    <property type="entry name" value="ANKYRIN REPEAT DOMAIN-CONTAINING PROTEIN 39 HOMOLOG-RELATED"/>
    <property type="match status" value="1"/>
</dbReference>